<evidence type="ECO:0000256" key="1">
    <source>
        <dbReference type="ARBA" id="ARBA00000971"/>
    </source>
</evidence>
<evidence type="ECO:0000259" key="8">
    <source>
        <dbReference type="PROSITE" id="PS50059"/>
    </source>
</evidence>
<accession>A0A7W9BEB0</accession>
<reference evidence="9 10" key="1">
    <citation type="submission" date="2020-08" db="EMBL/GenBank/DDBJ databases">
        <title>Genomic Encyclopedia of Type Strains, Phase IV (KMG-IV): sequencing the most valuable type-strain genomes for metagenomic binning, comparative biology and taxonomic classification.</title>
        <authorList>
            <person name="Goeker M."/>
        </authorList>
    </citation>
    <scope>NUCLEOTIDE SEQUENCE [LARGE SCALE GENOMIC DNA]</scope>
    <source>
        <strain evidence="9 10">DSM 100044</strain>
    </source>
</reference>
<evidence type="ECO:0000313" key="10">
    <source>
        <dbReference type="Proteomes" id="UP000546200"/>
    </source>
</evidence>
<organism evidence="9 10">
    <name type="scientific">Sphingomonas aerophila</name>
    <dbReference type="NCBI Taxonomy" id="1344948"/>
    <lineage>
        <taxon>Bacteria</taxon>
        <taxon>Pseudomonadati</taxon>
        <taxon>Pseudomonadota</taxon>
        <taxon>Alphaproteobacteria</taxon>
        <taxon>Sphingomonadales</taxon>
        <taxon>Sphingomonadaceae</taxon>
        <taxon>Sphingomonas</taxon>
    </lineage>
</organism>
<dbReference type="InterPro" id="IPR046357">
    <property type="entry name" value="PPIase_dom_sf"/>
</dbReference>
<sequence length="210" mass="21299">MSTVTAVPLQPVKRGYLIWLWLGIALALVGAVALARQGDDFLVRNGRAGGVVTSPTGLQKKVLTAGRGGAHPTDTDVALVMYEGKLLDGSTFDKSQQPTPMPIAGVVPGFGEALKSMSKGEKARFWLPSALGYGERANGPIPANSTLVFDVELIDFLPEAVIRQMQAQQGMMSGGMPGGPGGAAGMPGGPGGMPGAPGGVPGGPASAPPR</sequence>
<dbReference type="Pfam" id="PF00254">
    <property type="entry name" value="FKBP_C"/>
    <property type="match status" value="1"/>
</dbReference>
<dbReference type="EMBL" id="JACIJK010000006">
    <property type="protein sequence ID" value="MBB5715546.1"/>
    <property type="molecule type" value="Genomic_DNA"/>
</dbReference>
<keyword evidence="7" id="KW-1133">Transmembrane helix</keyword>
<dbReference type="InterPro" id="IPR001179">
    <property type="entry name" value="PPIase_FKBP_dom"/>
</dbReference>
<comment type="similarity">
    <text evidence="5">Belongs to the FKBP-type PPIase family.</text>
</comment>
<dbReference type="PANTHER" id="PTHR10516:SF443">
    <property type="entry name" value="FK506-BINDING PROTEIN 59-RELATED"/>
    <property type="match status" value="1"/>
</dbReference>
<dbReference type="AlphaFoldDB" id="A0A7W9BEB0"/>
<name>A0A7W9BEB0_9SPHN</name>
<dbReference type="RefSeq" id="WP_184057921.1">
    <property type="nucleotide sequence ID" value="NZ_JACIJK010000006.1"/>
</dbReference>
<gene>
    <name evidence="9" type="ORF">FHS94_002392</name>
</gene>
<feature type="transmembrane region" description="Helical" evidence="7">
    <location>
        <begin position="16"/>
        <end position="35"/>
    </location>
</feature>
<dbReference type="Gene3D" id="3.10.50.40">
    <property type="match status" value="1"/>
</dbReference>
<keyword evidence="7" id="KW-0812">Transmembrane</keyword>
<dbReference type="GO" id="GO:0003755">
    <property type="term" value="F:peptidyl-prolyl cis-trans isomerase activity"/>
    <property type="evidence" value="ECO:0007669"/>
    <property type="project" value="UniProtKB-UniRule"/>
</dbReference>
<feature type="region of interest" description="Disordered" evidence="6">
    <location>
        <begin position="173"/>
        <end position="210"/>
    </location>
</feature>
<keyword evidence="7" id="KW-0472">Membrane</keyword>
<dbReference type="Proteomes" id="UP000546200">
    <property type="component" value="Unassembled WGS sequence"/>
</dbReference>
<keyword evidence="3 4" id="KW-0413">Isomerase</keyword>
<evidence type="ECO:0000313" key="9">
    <source>
        <dbReference type="EMBL" id="MBB5715546.1"/>
    </source>
</evidence>
<comment type="caution">
    <text evidence="9">The sequence shown here is derived from an EMBL/GenBank/DDBJ whole genome shotgun (WGS) entry which is preliminary data.</text>
</comment>
<keyword evidence="2 4" id="KW-0697">Rotamase</keyword>
<dbReference type="EC" id="5.2.1.8" evidence="5"/>
<protein>
    <recommendedName>
        <fullName evidence="5">Peptidyl-prolyl cis-trans isomerase</fullName>
        <ecNumber evidence="5">5.2.1.8</ecNumber>
    </recommendedName>
</protein>
<feature type="compositionally biased region" description="Gly residues" evidence="6">
    <location>
        <begin position="173"/>
        <end position="202"/>
    </location>
</feature>
<dbReference type="PANTHER" id="PTHR10516">
    <property type="entry name" value="PEPTIDYL-PROLYL CIS-TRANS ISOMERASE"/>
    <property type="match status" value="1"/>
</dbReference>
<evidence type="ECO:0000256" key="2">
    <source>
        <dbReference type="ARBA" id="ARBA00023110"/>
    </source>
</evidence>
<dbReference type="InterPro" id="IPR050689">
    <property type="entry name" value="FKBP-type_PPIase"/>
</dbReference>
<proteinExistence type="inferred from homology"/>
<evidence type="ECO:0000256" key="7">
    <source>
        <dbReference type="SAM" id="Phobius"/>
    </source>
</evidence>
<dbReference type="SUPFAM" id="SSF54534">
    <property type="entry name" value="FKBP-like"/>
    <property type="match status" value="1"/>
</dbReference>
<comment type="catalytic activity">
    <reaction evidence="1 4 5">
        <text>[protein]-peptidylproline (omega=180) = [protein]-peptidylproline (omega=0)</text>
        <dbReference type="Rhea" id="RHEA:16237"/>
        <dbReference type="Rhea" id="RHEA-COMP:10747"/>
        <dbReference type="Rhea" id="RHEA-COMP:10748"/>
        <dbReference type="ChEBI" id="CHEBI:83833"/>
        <dbReference type="ChEBI" id="CHEBI:83834"/>
        <dbReference type="EC" id="5.2.1.8"/>
    </reaction>
</comment>
<dbReference type="PROSITE" id="PS50059">
    <property type="entry name" value="FKBP_PPIASE"/>
    <property type="match status" value="1"/>
</dbReference>
<evidence type="ECO:0000256" key="5">
    <source>
        <dbReference type="RuleBase" id="RU003915"/>
    </source>
</evidence>
<evidence type="ECO:0000256" key="6">
    <source>
        <dbReference type="SAM" id="MobiDB-lite"/>
    </source>
</evidence>
<keyword evidence="10" id="KW-1185">Reference proteome</keyword>
<feature type="domain" description="PPIase FKBP-type" evidence="8">
    <location>
        <begin position="75"/>
        <end position="157"/>
    </location>
</feature>
<evidence type="ECO:0000256" key="3">
    <source>
        <dbReference type="ARBA" id="ARBA00023235"/>
    </source>
</evidence>
<evidence type="ECO:0000256" key="4">
    <source>
        <dbReference type="PROSITE-ProRule" id="PRU00277"/>
    </source>
</evidence>